<keyword evidence="1" id="KW-1133">Transmembrane helix</keyword>
<organism evidence="3">
    <name type="scientific">Trichuris suis</name>
    <name type="common">pig whipworm</name>
    <dbReference type="NCBI Taxonomy" id="68888"/>
    <lineage>
        <taxon>Eukaryota</taxon>
        <taxon>Metazoa</taxon>
        <taxon>Ecdysozoa</taxon>
        <taxon>Nematoda</taxon>
        <taxon>Enoplea</taxon>
        <taxon>Dorylaimia</taxon>
        <taxon>Trichinellida</taxon>
        <taxon>Trichuridae</taxon>
        <taxon>Trichuris</taxon>
    </lineage>
</organism>
<dbReference type="EMBL" id="KL367635">
    <property type="protein sequence ID" value="KFD61105.1"/>
    <property type="molecule type" value="Genomic_DNA"/>
</dbReference>
<feature type="transmembrane region" description="Helical" evidence="1">
    <location>
        <begin position="38"/>
        <end position="58"/>
    </location>
</feature>
<feature type="chain" id="PRO_5001795510" description="Transmembrane protein 92" evidence="2">
    <location>
        <begin position="26"/>
        <end position="128"/>
    </location>
</feature>
<gene>
    <name evidence="3" type="ORF">M514_10746</name>
</gene>
<protein>
    <recommendedName>
        <fullName evidence="4">Transmembrane protein 92</fullName>
    </recommendedName>
</protein>
<proteinExistence type="predicted"/>
<reference evidence="3" key="1">
    <citation type="journal article" date="2014" name="Nat. Genet.">
        <title>Genome and transcriptome of the porcine whipworm Trichuris suis.</title>
        <authorList>
            <person name="Jex A.R."/>
            <person name="Nejsum P."/>
            <person name="Schwarz E.M."/>
            <person name="Hu L."/>
            <person name="Young N.D."/>
            <person name="Hall R.S."/>
            <person name="Korhonen P.K."/>
            <person name="Liao S."/>
            <person name="Thamsborg S."/>
            <person name="Xia J."/>
            <person name="Xu P."/>
            <person name="Wang S."/>
            <person name="Scheerlinck J.P."/>
            <person name="Hofmann A."/>
            <person name="Sternberg P.W."/>
            <person name="Wang J."/>
            <person name="Gasser R.B."/>
        </authorList>
    </citation>
    <scope>NUCLEOTIDE SEQUENCE [LARGE SCALE GENOMIC DNA]</scope>
    <source>
        <strain evidence="3">DCEP-RM93F</strain>
    </source>
</reference>
<feature type="signal peptide" evidence="2">
    <location>
        <begin position="1"/>
        <end position="25"/>
    </location>
</feature>
<dbReference type="AlphaFoldDB" id="A0A085MV59"/>
<name>A0A085MV59_9BILA</name>
<dbReference type="Proteomes" id="UP000030758">
    <property type="component" value="Unassembled WGS sequence"/>
</dbReference>
<keyword evidence="1" id="KW-0472">Membrane</keyword>
<accession>A0A085MV59</accession>
<evidence type="ECO:0000256" key="2">
    <source>
        <dbReference type="SAM" id="SignalP"/>
    </source>
</evidence>
<sequence length="128" mass="14000">MRNGDTAHGLLVVLLVAAAVNRVTAVDLEKRDIAKDALKIGCFCLGIASLMIIPFCAFKHHRGQKRHRSKSAASGDILETIVIGPPPPIPEDFPSPPPVRIYHKPIPFIPSEIEEKHEPLSLSLPDDE</sequence>
<evidence type="ECO:0000313" key="3">
    <source>
        <dbReference type="EMBL" id="KFD61105.1"/>
    </source>
</evidence>
<evidence type="ECO:0008006" key="4">
    <source>
        <dbReference type="Google" id="ProtNLM"/>
    </source>
</evidence>
<keyword evidence="2" id="KW-0732">Signal</keyword>
<evidence type="ECO:0000256" key="1">
    <source>
        <dbReference type="SAM" id="Phobius"/>
    </source>
</evidence>
<keyword evidence="1" id="KW-0812">Transmembrane</keyword>